<comment type="caution">
    <text evidence="2">The sequence shown here is derived from an EMBL/GenBank/DDBJ whole genome shotgun (WGS) entry which is preliminary data.</text>
</comment>
<proteinExistence type="predicted"/>
<evidence type="ECO:0000313" key="2">
    <source>
        <dbReference type="EMBL" id="RKP53454.1"/>
    </source>
</evidence>
<dbReference type="EMBL" id="RBZU01000007">
    <property type="protein sequence ID" value="RKP53454.1"/>
    <property type="molecule type" value="Genomic_DNA"/>
</dbReference>
<dbReference type="Proteomes" id="UP000270342">
    <property type="component" value="Unassembled WGS sequence"/>
</dbReference>
<name>A0A494XZ80_9BURK</name>
<dbReference type="AlphaFoldDB" id="A0A494XZ80"/>
<evidence type="ECO:0000256" key="1">
    <source>
        <dbReference type="SAM" id="MobiDB-lite"/>
    </source>
</evidence>
<protein>
    <submittedName>
        <fullName evidence="2">Uncharacterized protein</fullName>
    </submittedName>
</protein>
<accession>A0A494XZ80</accession>
<feature type="compositionally biased region" description="Polar residues" evidence="1">
    <location>
        <begin position="10"/>
        <end position="25"/>
    </location>
</feature>
<organism evidence="2 3">
    <name type="scientific">Pararobbsia silviterrae</name>
    <dbReference type="NCBI Taxonomy" id="1792498"/>
    <lineage>
        <taxon>Bacteria</taxon>
        <taxon>Pseudomonadati</taxon>
        <taxon>Pseudomonadota</taxon>
        <taxon>Betaproteobacteria</taxon>
        <taxon>Burkholderiales</taxon>
        <taxon>Burkholderiaceae</taxon>
        <taxon>Pararobbsia</taxon>
    </lineage>
</organism>
<dbReference type="OrthoDB" id="8481382at2"/>
<feature type="region of interest" description="Disordered" evidence="1">
    <location>
        <begin position="80"/>
        <end position="103"/>
    </location>
</feature>
<sequence length="103" mass="10831">MRVHNPPPIQYTTPAQTNAPSNTNGASSQASFAAALAKYQGYGPSDSLRAQTLAQLGYTESQLKAMTPKAREAAEKRIAQMMGRGAQNGRGVASSDSETDSDV</sequence>
<gene>
    <name evidence="2" type="ORF">D7S86_17290</name>
</gene>
<reference evidence="2 3" key="1">
    <citation type="submission" date="2018-10" db="EMBL/GenBank/DDBJ databases">
        <title>Robbsia sp. DHC34, isolated from soil.</title>
        <authorList>
            <person name="Gao Z.-H."/>
            <person name="Qiu L.-H."/>
        </authorList>
    </citation>
    <scope>NUCLEOTIDE SEQUENCE [LARGE SCALE GENOMIC DNA]</scope>
    <source>
        <strain evidence="2 3">DHC34</strain>
    </source>
</reference>
<dbReference type="RefSeq" id="WP_121088083.1">
    <property type="nucleotide sequence ID" value="NZ_RBZU01000007.1"/>
</dbReference>
<evidence type="ECO:0000313" key="3">
    <source>
        <dbReference type="Proteomes" id="UP000270342"/>
    </source>
</evidence>
<feature type="region of interest" description="Disordered" evidence="1">
    <location>
        <begin position="1"/>
        <end position="28"/>
    </location>
</feature>
<keyword evidence="3" id="KW-1185">Reference proteome</keyword>